<dbReference type="SMART" id="SM00365">
    <property type="entry name" value="LRR_SD22"/>
    <property type="match status" value="3"/>
</dbReference>
<comment type="caution">
    <text evidence="4">The sequence shown here is derived from an EMBL/GenBank/DDBJ whole genome shotgun (WGS) entry which is preliminary data.</text>
</comment>
<evidence type="ECO:0000256" key="2">
    <source>
        <dbReference type="ARBA" id="ARBA00022737"/>
    </source>
</evidence>
<gene>
    <name evidence="4" type="ORF">OSB04_010404</name>
</gene>
<dbReference type="Gene3D" id="3.80.10.10">
    <property type="entry name" value="Ribonuclease Inhibitor"/>
    <property type="match status" value="1"/>
</dbReference>
<keyword evidence="5" id="KW-1185">Reference proteome</keyword>
<dbReference type="FunFam" id="3.80.10.10:FF:000383">
    <property type="entry name" value="Leucine-rich repeat receptor protein kinase EMS1"/>
    <property type="match status" value="1"/>
</dbReference>
<dbReference type="AlphaFoldDB" id="A0AA38TJ95"/>
<dbReference type="Proteomes" id="UP001172457">
    <property type="component" value="Chromosome 3"/>
</dbReference>
<feature type="region of interest" description="Disordered" evidence="3">
    <location>
        <begin position="1"/>
        <end position="145"/>
    </location>
</feature>
<accession>A0AA38TJ95</accession>
<dbReference type="InterPro" id="IPR001611">
    <property type="entry name" value="Leu-rich_rpt"/>
</dbReference>
<dbReference type="PANTHER" id="PTHR48065:SF23">
    <property type="entry name" value="LEUCINE-RICH REPEAT-CONTAINING N-TERMINAL PLANT-TYPE DOMAIN-CONTAINING PROTEIN"/>
    <property type="match status" value="1"/>
</dbReference>
<dbReference type="PRINTS" id="PR00019">
    <property type="entry name" value="LEURICHRPT"/>
</dbReference>
<reference evidence="4" key="1">
    <citation type="submission" date="2023-03" db="EMBL/GenBank/DDBJ databases">
        <title>Chromosome-scale reference genome and RAD-based genetic map of yellow starthistle (Centaurea solstitialis) reveal putative structural variation and QTLs associated with invader traits.</title>
        <authorList>
            <person name="Reatini B."/>
            <person name="Cang F.A."/>
            <person name="Jiang Q."/>
            <person name="Mckibben M.T.W."/>
            <person name="Barker M.S."/>
            <person name="Rieseberg L.H."/>
            <person name="Dlugosch K.M."/>
        </authorList>
    </citation>
    <scope>NUCLEOTIDE SEQUENCE</scope>
    <source>
        <strain evidence="4">CAN-66</strain>
        <tissue evidence="4">Leaf</tissue>
    </source>
</reference>
<feature type="compositionally biased region" description="Low complexity" evidence="3">
    <location>
        <begin position="64"/>
        <end position="85"/>
    </location>
</feature>
<keyword evidence="2" id="KW-0677">Repeat</keyword>
<proteinExistence type="predicted"/>
<sequence>MNPNDRNLRSSSRRAKCKRRAEPETPSKPSFKVDVTHTGFPPEYPPNYNLDISPKGFSITITHPQVPQPGSSSQPNQPGSSSQAPQPCPYQSFPSWPNPHFPPIDFGSPNQPQFVPGYRPNYQPVKEEDTSDEEEPSPTTQQEEDIKFYTTPHYHLRGKKLFDTLKRKEEIKAKYGFGKGGAAGGGQGEEECARKRSFDARYIVAYDCCERHHRKMYAGETEIANEIMGLIVAGYSINIGNATGMMYLMLSGNNFSGQIPMSMSNMDRLELLDLSINKFSGHDFPDLSNATSLIYLDLSNNEFFGKIPTTFSTTIEFLYLGGNEFSGHLPWNLTKSVRLQHLDLHDNNITGYFQDVLSESPYLRVLVLRNNSFKGFIPTTISNFSNLQILDLSGNNLSGSIPLEVANLTSMIEAPVHMSTSALSIFFYYGPPNEMHFDVEDLIVNWKNNFQGLSSHSLDMYCLLDLSDNKISGEIPASLGNLKSLKVLNISNNIISRHIPVSFGNLKGIESLDLSHNKISGSIPQSLENLDGLGVLDVSINRLAGKIPMGGHMTTMNGLKYFANNNRLYGMQINITCPEDIPPVGFFVVLSDQTDTRTIMGHKTLLVNDKELISSFGHGHALHQYIQSVKMGLEISLFKEEVQIPSCISAFNTTASAESSYALYSHPVTA</sequence>
<organism evidence="4 5">
    <name type="scientific">Centaurea solstitialis</name>
    <name type="common">yellow star-thistle</name>
    <dbReference type="NCBI Taxonomy" id="347529"/>
    <lineage>
        <taxon>Eukaryota</taxon>
        <taxon>Viridiplantae</taxon>
        <taxon>Streptophyta</taxon>
        <taxon>Embryophyta</taxon>
        <taxon>Tracheophyta</taxon>
        <taxon>Spermatophyta</taxon>
        <taxon>Magnoliopsida</taxon>
        <taxon>eudicotyledons</taxon>
        <taxon>Gunneridae</taxon>
        <taxon>Pentapetalae</taxon>
        <taxon>asterids</taxon>
        <taxon>campanulids</taxon>
        <taxon>Asterales</taxon>
        <taxon>Asteraceae</taxon>
        <taxon>Carduoideae</taxon>
        <taxon>Cardueae</taxon>
        <taxon>Centaureinae</taxon>
        <taxon>Centaurea</taxon>
    </lineage>
</organism>
<evidence type="ECO:0000256" key="1">
    <source>
        <dbReference type="ARBA" id="ARBA00022614"/>
    </source>
</evidence>
<dbReference type="Pfam" id="PF13855">
    <property type="entry name" value="LRR_8"/>
    <property type="match status" value="2"/>
</dbReference>
<dbReference type="EMBL" id="JARYMX010000003">
    <property type="protein sequence ID" value="KAJ9555790.1"/>
    <property type="molecule type" value="Genomic_DNA"/>
</dbReference>
<dbReference type="PANTHER" id="PTHR48065">
    <property type="entry name" value="OS10G0469600 PROTEIN"/>
    <property type="match status" value="1"/>
</dbReference>
<evidence type="ECO:0000256" key="3">
    <source>
        <dbReference type="SAM" id="MobiDB-lite"/>
    </source>
</evidence>
<dbReference type="SUPFAM" id="SSF52058">
    <property type="entry name" value="L domain-like"/>
    <property type="match status" value="1"/>
</dbReference>
<protein>
    <submittedName>
        <fullName evidence="4">Uncharacterized protein</fullName>
    </submittedName>
</protein>
<name>A0AA38TJ95_9ASTR</name>
<evidence type="ECO:0000313" key="5">
    <source>
        <dbReference type="Proteomes" id="UP001172457"/>
    </source>
</evidence>
<dbReference type="InterPro" id="IPR032675">
    <property type="entry name" value="LRR_dom_sf"/>
</dbReference>
<dbReference type="Pfam" id="PF00560">
    <property type="entry name" value="LRR_1"/>
    <property type="match status" value="2"/>
</dbReference>
<keyword evidence="1" id="KW-0433">Leucine-rich repeat</keyword>
<evidence type="ECO:0000313" key="4">
    <source>
        <dbReference type="EMBL" id="KAJ9555790.1"/>
    </source>
</evidence>
<dbReference type="PROSITE" id="PS51450">
    <property type="entry name" value="LRR"/>
    <property type="match status" value="1"/>
</dbReference>